<reference evidence="2 3" key="1">
    <citation type="submission" date="2023-09" db="EMBL/GenBank/DDBJ databases">
        <title>Novel taxa isolated from Blanes Bay.</title>
        <authorList>
            <person name="Rey-Velasco X."/>
            <person name="Lucena T."/>
        </authorList>
    </citation>
    <scope>NUCLEOTIDE SEQUENCE [LARGE SCALE GENOMIC DNA]</scope>
    <source>
        <strain evidence="2 3">S356</strain>
    </source>
</reference>
<keyword evidence="1" id="KW-0812">Transmembrane</keyword>
<gene>
    <name evidence="2" type="ORF">RQM59_01990</name>
</gene>
<evidence type="ECO:0008006" key="4">
    <source>
        <dbReference type="Google" id="ProtNLM"/>
    </source>
</evidence>
<feature type="transmembrane region" description="Helical" evidence="1">
    <location>
        <begin position="54"/>
        <end position="71"/>
    </location>
</feature>
<keyword evidence="1" id="KW-0472">Membrane</keyword>
<dbReference type="RefSeq" id="WP_349240381.1">
    <property type="nucleotide sequence ID" value="NZ_JAVTTO010000001.1"/>
</dbReference>
<dbReference type="Proteomes" id="UP001257277">
    <property type="component" value="Unassembled WGS sequence"/>
</dbReference>
<name>A0ABU3LD60_9FLAO</name>
<evidence type="ECO:0000256" key="1">
    <source>
        <dbReference type="SAM" id="Phobius"/>
    </source>
</evidence>
<evidence type="ECO:0000313" key="3">
    <source>
        <dbReference type="Proteomes" id="UP001257277"/>
    </source>
</evidence>
<keyword evidence="1" id="KW-1133">Transmembrane helix</keyword>
<organism evidence="2 3">
    <name type="scientific">Asprobacillus argus</name>
    <dbReference type="NCBI Taxonomy" id="3076534"/>
    <lineage>
        <taxon>Bacteria</taxon>
        <taxon>Pseudomonadati</taxon>
        <taxon>Bacteroidota</taxon>
        <taxon>Flavobacteriia</taxon>
        <taxon>Flavobacteriales</taxon>
        <taxon>Flavobacteriaceae</taxon>
        <taxon>Asprobacillus</taxon>
    </lineage>
</organism>
<protein>
    <recommendedName>
        <fullName evidence="4">Polysaccharide chain length determinant N-terminal domain-containing protein</fullName>
    </recommendedName>
</protein>
<comment type="caution">
    <text evidence="2">The sequence shown here is derived from an EMBL/GenBank/DDBJ whole genome shotgun (WGS) entry which is preliminary data.</text>
</comment>
<accession>A0ABU3LD60</accession>
<sequence length="345" mass="39306">MSTKQHNSEEEVDLGSLFQVIGKGFSRFLNFVVSIFKGIFHFLIIVLLFFRKHAIIIIISGVVLGAVGYFLDSSKTIIYESKMLVKPNFNSTKQLYSNIKFYNDLVGQEEYELLTGTFNISDEEARSLRGFSIKPIKNENDIVSGYNELLASVDTISLRNYKITEFKEAFTNHDYKVHEIKVRSTQNKIFTKFDAAILSSIINNEYFKKLKESENTNLDRSYNLYQKNLKDADTLRKVYMKALLDEAKKPTQGTSIDMGSRGNQNNEIQLFSISRNLNSNLSKINEDKAHKTEIVNVISSFQKIGSKEQGLLKNKMLVLGAIGILGTILVLLLKELNGFLNNYKK</sequence>
<feature type="transmembrane region" description="Helical" evidence="1">
    <location>
        <begin position="28"/>
        <end position="48"/>
    </location>
</feature>
<evidence type="ECO:0000313" key="2">
    <source>
        <dbReference type="EMBL" id="MDT7831129.1"/>
    </source>
</evidence>
<dbReference type="EMBL" id="JAVTTO010000001">
    <property type="protein sequence ID" value="MDT7831129.1"/>
    <property type="molecule type" value="Genomic_DNA"/>
</dbReference>
<feature type="transmembrane region" description="Helical" evidence="1">
    <location>
        <begin position="316"/>
        <end position="333"/>
    </location>
</feature>
<keyword evidence="3" id="KW-1185">Reference proteome</keyword>
<proteinExistence type="predicted"/>